<evidence type="ECO:0000256" key="2">
    <source>
        <dbReference type="SAM" id="Phobius"/>
    </source>
</evidence>
<keyword evidence="2" id="KW-0812">Transmembrane</keyword>
<dbReference type="PANTHER" id="PTHR39460:SF1">
    <property type="entry name" value="C6 TRANSCRIPTION FACTOR"/>
    <property type="match status" value="1"/>
</dbReference>
<feature type="domain" description="DUF7729" evidence="3">
    <location>
        <begin position="160"/>
        <end position="373"/>
    </location>
</feature>
<dbReference type="InterPro" id="IPR056146">
    <property type="entry name" value="DUF7729"/>
</dbReference>
<dbReference type="InParanoid" id="A0A0H2S5Z8"/>
<evidence type="ECO:0000313" key="5">
    <source>
        <dbReference type="Proteomes" id="UP000053477"/>
    </source>
</evidence>
<keyword evidence="5" id="KW-1185">Reference proteome</keyword>
<dbReference type="EMBL" id="KQ085887">
    <property type="protein sequence ID" value="KLO19394.1"/>
    <property type="molecule type" value="Genomic_DNA"/>
</dbReference>
<feature type="transmembrane region" description="Helical" evidence="2">
    <location>
        <begin position="46"/>
        <end position="67"/>
    </location>
</feature>
<name>A0A0H2S5Z8_9AGAM</name>
<proteinExistence type="predicted"/>
<organism evidence="4 5">
    <name type="scientific">Schizopora paradoxa</name>
    <dbReference type="NCBI Taxonomy" id="27342"/>
    <lineage>
        <taxon>Eukaryota</taxon>
        <taxon>Fungi</taxon>
        <taxon>Dikarya</taxon>
        <taxon>Basidiomycota</taxon>
        <taxon>Agaricomycotina</taxon>
        <taxon>Agaricomycetes</taxon>
        <taxon>Hymenochaetales</taxon>
        <taxon>Schizoporaceae</taxon>
        <taxon>Schizopora</taxon>
    </lineage>
</organism>
<dbReference type="Pfam" id="PF24855">
    <property type="entry name" value="DUF7729"/>
    <property type="match status" value="1"/>
</dbReference>
<dbReference type="AlphaFoldDB" id="A0A0H2S5Z8"/>
<feature type="compositionally biased region" description="Low complexity" evidence="1">
    <location>
        <begin position="115"/>
        <end position="145"/>
    </location>
</feature>
<evidence type="ECO:0000313" key="4">
    <source>
        <dbReference type="EMBL" id="KLO19394.1"/>
    </source>
</evidence>
<feature type="compositionally biased region" description="Polar residues" evidence="1">
    <location>
        <begin position="101"/>
        <end position="114"/>
    </location>
</feature>
<dbReference type="PANTHER" id="PTHR39460">
    <property type="entry name" value="EXPRESSED PROTEIN"/>
    <property type="match status" value="1"/>
</dbReference>
<reference evidence="4 5" key="1">
    <citation type="submission" date="2015-04" db="EMBL/GenBank/DDBJ databases">
        <title>Complete genome sequence of Schizopora paradoxa KUC8140, a cosmopolitan wood degrader in East Asia.</title>
        <authorList>
            <consortium name="DOE Joint Genome Institute"/>
            <person name="Min B."/>
            <person name="Park H."/>
            <person name="Jang Y."/>
            <person name="Kim J.-J."/>
            <person name="Kim K.H."/>
            <person name="Pangilinan J."/>
            <person name="Lipzen A."/>
            <person name="Riley R."/>
            <person name="Grigoriev I.V."/>
            <person name="Spatafora J.W."/>
            <person name="Choi I.-G."/>
        </authorList>
    </citation>
    <scope>NUCLEOTIDE SEQUENCE [LARGE SCALE GENOMIC DNA]</scope>
    <source>
        <strain evidence="4 5">KUC8140</strain>
    </source>
</reference>
<evidence type="ECO:0000259" key="3">
    <source>
        <dbReference type="Pfam" id="PF24855"/>
    </source>
</evidence>
<keyword evidence="2" id="KW-0472">Membrane</keyword>
<accession>A0A0H2S5Z8</accession>
<dbReference type="Proteomes" id="UP000053477">
    <property type="component" value="Unassembled WGS sequence"/>
</dbReference>
<gene>
    <name evidence="4" type="ORF">SCHPADRAFT_818271</name>
</gene>
<protein>
    <recommendedName>
        <fullName evidence="3">DUF7729 domain-containing protein</fullName>
    </recommendedName>
</protein>
<feature type="region of interest" description="Disordered" evidence="1">
    <location>
        <begin position="93"/>
        <end position="167"/>
    </location>
</feature>
<evidence type="ECO:0000256" key="1">
    <source>
        <dbReference type="SAM" id="MobiDB-lite"/>
    </source>
</evidence>
<keyword evidence="2" id="KW-1133">Transmembrane helix</keyword>
<sequence length="404" mass="42536">MDGKDFLKSDFGLEAESGRSIDTTVRFAVAHTELELQRKRAIGRRIRWIVVLVPAFFVLVALSTHFASSCTHFSTPSVFANLETWQHHDNASSVAIRKRSPSPQSQGLTLSNTVSTTGSSLSTNPSGTSNSPTSTSSVPQTSQTIPPAPAASNPPVLPTPFPQPFDSVGATTNLSTSSCQAFFQNMTQADDFRKCRPLSLLLQFGSAFIEAQTNLTALSNIIFGTCNTVNSFDSCTQSLASYASQLSTSCSKEVQQSNSLVLTTREGLLNYPILRNAGCLQDQAGSQGFCYVEAVHQSNPADTYLYQLPFGVPLPQAAKPTCSPCGGSVLSSYASALQNSSGNGNGSTDGLKATYDAAASASASACGSGYAQVGIVSGAEGRWQVPLTLSMASAVALSLFMALW</sequence>
<dbReference type="OrthoDB" id="2564812at2759"/>